<dbReference type="SUPFAM" id="SSF52540">
    <property type="entry name" value="P-loop containing nucleoside triphosphate hydrolases"/>
    <property type="match status" value="1"/>
</dbReference>
<evidence type="ECO:0000259" key="2">
    <source>
        <dbReference type="PROSITE" id="PS50238"/>
    </source>
</evidence>
<evidence type="ECO:0000259" key="3">
    <source>
        <dbReference type="PROSITE" id="PS51853"/>
    </source>
</evidence>
<dbReference type="Gene3D" id="1.10.10.440">
    <property type="entry name" value="FF domain"/>
    <property type="match status" value="1"/>
</dbReference>
<feature type="compositionally biased region" description="Low complexity" evidence="1">
    <location>
        <begin position="1194"/>
        <end position="1224"/>
    </location>
</feature>
<name>F1KR01_ASCSU</name>
<evidence type="ECO:0000313" key="4">
    <source>
        <dbReference type="EMBL" id="ADY40305.1"/>
    </source>
</evidence>
<feature type="domain" description="Rho-GAP" evidence="2">
    <location>
        <begin position="1420"/>
        <end position="1609"/>
    </location>
</feature>
<dbReference type="GO" id="GO:0005096">
    <property type="term" value="F:GTPase activator activity"/>
    <property type="evidence" value="ECO:0007669"/>
    <property type="project" value="TreeGrafter"/>
</dbReference>
<sequence length="1610" mass="178856">MSSKSSQSGSGPETVTISVLGVSGTERVKGAVGVGKSLLCNRFIRGDYDSFQMEHSSILSQADFSGSPVINNDHWLYWGEVTLSNDDLCTNANVRVIEQTEFVDDETFEALAGAGEDYAKRATRTKLESADKLMYICKEQLGLEAEFAHQTLPDGRCFVDGFIYVYDLSVVEGRPFDAQSDFAFATLQMALKSKKPIVVAASKADVGDDNGRKALQRLLTRKELKSANIPMVEVSAFSNVNVTSVFELAAALIEKWKVKPKMIAFADALNQQRKREREICERYVAVLRELMPIESWPQRRPTWAKLLNRIGLSRHMAYTHFVYVFGRAEAKKLYQKHVNEAREFWMQRRLQTQTPRLTHVFADLIGAERVRTMKWVDAKEAICTHPLFDEYFQPLGTLAADLDPSSPQIERNLNDTRIPAELLLTVEAEPTYYEFQRMVDREYRRERMEEQFEQALAQCAQVTPGKPLQEVEIFLRGNPAYDALPPQLAFNIYDRFQEILVKKAEADFVELLLERVQLFIDVVMRRRQQTHTMRPLIGLDDNEMSDLRSILHEDARYRQLNRLFEFRDKMLSNYASFVSYPLVQNCPSGNRCVDTLLQDIFHSHLQRRQLVESSQLLHINLVLVGDEKLTSDFTFAVAKMLCGDVLEHERGLAQIICVREKEATMDAMRSCTYLFLIDSTDSLEGIKSRSFSQADFGCPPLLVLVADPAYYDMLPCLHRQCRMLANSLGGIFVGVGSESLSVSRRASDNELNTHFTRDQMSRILDGAFSSQTDGRRLDARVQLSLMCGDQFPAQCVLNSLLSVAAHLTPSSSGGMATVEVPIASLKRTARIDMRVSSYHSWLISRAPLPIHGHILAYSARRRASFAHAAAAAHRLIESSPSTSTKSILFIAVADVTDFFNDEETNALLTEGSELADKLSASFVTLSPEVAERLHTVTFVEFFERILCAQIDQASIHWTTRIRDDSGEYATLSDANLPNSLHWTLGSLNTVHSDCTTASRESSCSHNSTRLQSFQIPINQRSNSISSKSDANTYRFGGSVSSQRCELPAKRSVVETSALRAFPIELSKAEIKQTAAAESAISFTIPPHIPLGNDATTFSMGSQHMAPLATPEHIEIASDYMTVKDALNAEDEGECAYAALDFSSSSTSISPLRDVNTNTSHRSQIAEKARNLIPRLPRRHATNSSSTAPSPQSKTSVTSQSGSVASSSPTSTAHPSTGNVLLMSGRGSRRSMDRIVVSGEASMGMESACKPGAMAMHHVAPLICAIHRLHSISAESLVDVGIINSTNLYGHIDVGESSSAESAGKKLSKSRFVRKMTSSFRFRRGTPRLTVTVKKVLEEVEDEGEDGIRAVSTSGSRSVPHSPHAEGARLPIIKRRPLPSSSEKISNAFSWLPSRSPKRSARNTNPESALPRLNGVISSSDTLSSLAASSPDYIPIFIKKCIEYIEKIGGLEVEGLYRVPGNQAQVIELERAFVADNTVDLQRLELPVHAVATALKNFLSGLPEPLIPYDMHDKLVACLDAEPSEISKRMQDVLDTWPTANRSTIAYFLAHLARVAQHADVNAMDVRNLAKVWWPTLFRPNFDTFESMAVFVARLEMATQLLIRSAAQQHS</sequence>
<dbReference type="PROSITE" id="PS50238">
    <property type="entry name" value="RHOGAP"/>
    <property type="match status" value="1"/>
</dbReference>
<dbReference type="GO" id="GO:0005829">
    <property type="term" value="C:cytosol"/>
    <property type="evidence" value="ECO:0007669"/>
    <property type="project" value="TreeGrafter"/>
</dbReference>
<keyword evidence="4" id="KW-0238">DNA-binding</keyword>
<dbReference type="InterPro" id="IPR051978">
    <property type="entry name" value="Rho-GAP_domain"/>
</dbReference>
<dbReference type="Pfam" id="PF23083">
    <property type="entry name" value="FF_RHG35_4th"/>
    <property type="match status" value="1"/>
</dbReference>
<feature type="domain" description="PG2 pseudoGTPase" evidence="3">
    <location>
        <begin position="780"/>
        <end position="951"/>
    </location>
</feature>
<dbReference type="GO" id="GO:0008361">
    <property type="term" value="P:regulation of cell size"/>
    <property type="evidence" value="ECO:0007669"/>
    <property type="project" value="TreeGrafter"/>
</dbReference>
<feature type="region of interest" description="Disordered" evidence="1">
    <location>
        <begin position="1341"/>
        <end position="1372"/>
    </location>
</feature>
<dbReference type="Pfam" id="PF19518">
    <property type="entry name" value="RhoGAP_pG1_pG2"/>
    <property type="match status" value="1"/>
</dbReference>
<dbReference type="InterPro" id="IPR057284">
    <property type="entry name" value="FF_RHG35_4th"/>
</dbReference>
<accession>F1KR01</accession>
<feature type="region of interest" description="Disordered" evidence="1">
    <location>
        <begin position="1393"/>
        <end position="1413"/>
    </location>
</feature>
<dbReference type="InterPro" id="IPR045786">
    <property type="entry name" value="RhoGAP_pG1_pG2"/>
</dbReference>
<dbReference type="InterPro" id="IPR039006">
    <property type="entry name" value="RhoGAP_pG2"/>
</dbReference>
<dbReference type="Gene3D" id="3.40.50.300">
    <property type="entry name" value="P-loop containing nucleotide triphosphate hydrolases"/>
    <property type="match status" value="1"/>
</dbReference>
<feature type="region of interest" description="Disordered" evidence="1">
    <location>
        <begin position="1146"/>
        <end position="1224"/>
    </location>
</feature>
<dbReference type="GO" id="GO:0003677">
    <property type="term" value="F:DNA binding"/>
    <property type="evidence" value="ECO:0007669"/>
    <property type="project" value="UniProtKB-KW"/>
</dbReference>
<dbReference type="SMART" id="SM00324">
    <property type="entry name" value="RhoGAP"/>
    <property type="match status" value="1"/>
</dbReference>
<reference evidence="4" key="1">
    <citation type="journal article" date="2011" name="Genome Res.">
        <title>Deep small RNA sequencing from the nematode Ascaris reveals conservation, functional diversification, and novel developmental profiles.</title>
        <authorList>
            <person name="Wang J."/>
            <person name="Czech B."/>
            <person name="Crunk A."/>
            <person name="Wallace A."/>
            <person name="Mitreva M."/>
            <person name="Hannon G.J."/>
            <person name="Davis R.E."/>
        </authorList>
    </citation>
    <scope>NUCLEOTIDE SEQUENCE</scope>
</reference>
<dbReference type="GO" id="GO:0007266">
    <property type="term" value="P:Rho protein signal transduction"/>
    <property type="evidence" value="ECO:0007669"/>
    <property type="project" value="TreeGrafter"/>
</dbReference>
<dbReference type="InterPro" id="IPR008936">
    <property type="entry name" value="Rho_GTPase_activation_prot"/>
</dbReference>
<dbReference type="PROSITE" id="PS51853">
    <property type="entry name" value="PG2"/>
    <property type="match status" value="1"/>
</dbReference>
<proteinExistence type="evidence at transcript level"/>
<feature type="compositionally biased region" description="Polar residues" evidence="1">
    <location>
        <begin position="1181"/>
        <end position="1193"/>
    </location>
</feature>
<dbReference type="InterPro" id="IPR000198">
    <property type="entry name" value="RhoGAP_dom"/>
</dbReference>
<dbReference type="CDD" id="cd00882">
    <property type="entry name" value="Ras_like_GTPase"/>
    <property type="match status" value="1"/>
</dbReference>
<dbReference type="EMBL" id="JI164452">
    <property type="protein sequence ID" value="ADY40305.1"/>
    <property type="molecule type" value="mRNA"/>
</dbReference>
<protein>
    <submittedName>
        <fullName evidence="4">Glucocorticoid receptor DNA-binding factor 1</fullName>
    </submittedName>
</protein>
<evidence type="ECO:0000256" key="1">
    <source>
        <dbReference type="SAM" id="MobiDB-lite"/>
    </source>
</evidence>
<dbReference type="Gene3D" id="1.10.555.10">
    <property type="entry name" value="Rho GTPase activation protein"/>
    <property type="match status" value="1"/>
</dbReference>
<dbReference type="SUPFAM" id="SSF48350">
    <property type="entry name" value="GTPase activation domain, GAP"/>
    <property type="match status" value="1"/>
</dbReference>
<dbReference type="InterPro" id="IPR027417">
    <property type="entry name" value="P-loop_NTPase"/>
</dbReference>
<dbReference type="PANTHER" id="PTHR46005">
    <property type="entry name" value="RHO GTPASE-ACTIVATING PROTEIN 190"/>
    <property type="match status" value="1"/>
</dbReference>
<dbReference type="PANTHER" id="PTHR46005:SF4">
    <property type="entry name" value="RHO GTPASE-ACTIVATING PROTEIN 190"/>
    <property type="match status" value="1"/>
</dbReference>
<dbReference type="GO" id="GO:0050770">
    <property type="term" value="P:regulation of axonogenesis"/>
    <property type="evidence" value="ECO:0007669"/>
    <property type="project" value="TreeGrafter"/>
</dbReference>
<dbReference type="Pfam" id="PF00620">
    <property type="entry name" value="RhoGAP"/>
    <property type="match status" value="1"/>
</dbReference>
<organism evidence="4">
    <name type="scientific">Ascaris suum</name>
    <name type="common">Pig roundworm</name>
    <name type="synonym">Ascaris lumbricoides</name>
    <dbReference type="NCBI Taxonomy" id="6253"/>
    <lineage>
        <taxon>Eukaryota</taxon>
        <taxon>Metazoa</taxon>
        <taxon>Ecdysozoa</taxon>
        <taxon>Nematoda</taxon>
        <taxon>Chromadorea</taxon>
        <taxon>Rhabditida</taxon>
        <taxon>Spirurina</taxon>
        <taxon>Ascaridomorpha</taxon>
        <taxon>Ascaridoidea</taxon>
        <taxon>Ascarididae</taxon>
        <taxon>Ascaris</taxon>
    </lineage>
</organism>
<dbReference type="InterPro" id="IPR036517">
    <property type="entry name" value="FF_domain_sf"/>
</dbReference>
<keyword evidence="4" id="KW-0675">Receptor</keyword>
<feature type="compositionally biased region" description="Polar residues" evidence="1">
    <location>
        <begin position="1146"/>
        <end position="1162"/>
    </location>
</feature>